<protein>
    <submittedName>
        <fullName evidence="2">Endosialidase chaperone</fullName>
    </submittedName>
</protein>
<reference evidence="2" key="1">
    <citation type="submission" date="2020-01" db="EMBL/GenBank/DDBJ databases">
        <authorList>
            <person name="Meier V. D."/>
            <person name="Meier V D."/>
        </authorList>
    </citation>
    <scope>NUCLEOTIDE SEQUENCE</scope>
    <source>
        <strain evidence="2">HLG_WM_MAG_01</strain>
    </source>
</reference>
<organism evidence="2">
    <name type="scientific">uncultured Sulfurovum sp</name>
    <dbReference type="NCBI Taxonomy" id="269237"/>
    <lineage>
        <taxon>Bacteria</taxon>
        <taxon>Pseudomonadati</taxon>
        <taxon>Campylobacterota</taxon>
        <taxon>Epsilonproteobacteria</taxon>
        <taxon>Campylobacterales</taxon>
        <taxon>Sulfurovaceae</taxon>
        <taxon>Sulfurovum</taxon>
        <taxon>environmental samples</taxon>
    </lineage>
</organism>
<dbReference type="Pfam" id="PF13884">
    <property type="entry name" value="Peptidase_S74"/>
    <property type="match status" value="1"/>
</dbReference>
<dbReference type="EMBL" id="CACVAS010000066">
    <property type="protein sequence ID" value="CAA6815049.1"/>
    <property type="molecule type" value="Genomic_DNA"/>
</dbReference>
<dbReference type="AlphaFoldDB" id="A0A6S6TEY1"/>
<sequence length="558" mass="61282">MYYIHKTKLMSLIVFISTIFLSTNSYAVSIPQQISYQGKLLDAGIAVNGTKSITFSLNSTWTETHPSVTIANGLYSVQLGSINPIPISIFANSSTVNLEISIDGENLTPALDVLSVAYSFVSENAKDADKLSGNNASYYLDWNNLTNIPSGFADGIDNEDSGSSTSETDPIFNNSPAKNITSANIVNWNNITSWGNHASAGYLASESDPIWSSVASNYYTKNQISAVGTSNNYNDLSNKPVIPDTSNFVSLTGTQIISGNKNFTSDLITDDIQVGSISNYADLKVYGELEVYNQTTGINIFDVDSNSNDDVILNNPHSGGKFRISDDLYLRYTDTSSWKDLEVGDITIHDGSDIYFYNSNEIKTAQLYANGDTFKIRAYNDAPIILDGLVNILGENDEFMQFGSYIKFTEGVSGTGDLSLYLGTNNDKLFKVYGNFEVTDSTPTKPGGGSWYASSDRRLKDIQSDYSKGLASIQQINPITYNYKENNPLDLPSDEEYVGIIAQEIQKVIPEAVKEDKKGYLTVNNDPIIWTMLNAIKELSTEVSSLKSELKKMKEAKK</sequence>
<name>A0A6S6TEY1_9BACT</name>
<evidence type="ECO:0000259" key="1">
    <source>
        <dbReference type="PROSITE" id="PS51688"/>
    </source>
</evidence>
<proteinExistence type="predicted"/>
<dbReference type="PROSITE" id="PS51688">
    <property type="entry name" value="ICA"/>
    <property type="match status" value="1"/>
</dbReference>
<dbReference type="InterPro" id="IPR030392">
    <property type="entry name" value="S74_ICA"/>
</dbReference>
<feature type="domain" description="Peptidase S74" evidence="1">
    <location>
        <begin position="455"/>
        <end position="550"/>
    </location>
</feature>
<dbReference type="Gene3D" id="6.10.140.2190">
    <property type="match status" value="1"/>
</dbReference>
<evidence type="ECO:0000313" key="2">
    <source>
        <dbReference type="EMBL" id="CAA6815049.1"/>
    </source>
</evidence>
<accession>A0A6S6TEY1</accession>
<gene>
    <name evidence="2" type="ORF">HELGO_WM3748</name>
</gene>